<dbReference type="EMBL" id="VFSS01000010">
    <property type="protein sequence ID" value="TPE56968.1"/>
    <property type="molecule type" value="Genomic_DNA"/>
</dbReference>
<evidence type="ECO:0000313" key="2">
    <source>
        <dbReference type="Proteomes" id="UP000319776"/>
    </source>
</evidence>
<comment type="caution">
    <text evidence="1">The sequence shown here is derived from an EMBL/GenBank/DDBJ whole genome shotgun (WGS) entry which is preliminary data.</text>
</comment>
<proteinExistence type="predicted"/>
<keyword evidence="2" id="KW-1185">Reference proteome</keyword>
<gene>
    <name evidence="1" type="ORF">FJO69_02550</name>
</gene>
<accession>A0A501X8S8</accession>
<reference evidence="1 2" key="1">
    <citation type="submission" date="2019-06" db="EMBL/GenBank/DDBJ databases">
        <title>Mycoplasma falconis type strain whole genome sequence.</title>
        <authorList>
            <person name="Spergser J."/>
        </authorList>
    </citation>
    <scope>NUCLEOTIDE SEQUENCE [LARGE SCALE GENOMIC DNA]</scope>
    <source>
        <strain evidence="1 2">ATCC 51372</strain>
    </source>
</reference>
<protein>
    <submittedName>
        <fullName evidence="1">Uncharacterized protein</fullName>
    </submittedName>
</protein>
<sequence length="217" mass="25314">MKIDWEKIIKQKRLENIKQVYKSLDAKWLKEKITSESNRTGVPIEKFYEEIRDLNLSTIIKFAKDPNKQNIHEIIASEFIKPIDGVTNFKILPKSGKNAIYLTSDGNVLKYQPDFKSLKTIDMTWEYKNITFYASHKYTYDEGGAQDNQFEDVKRFLESVQKIINPNVFFVCLTDGLYYQKLVKNGMSRKDYLNMAYKGLSSAAISTEELADFMKKL</sequence>
<dbReference type="Proteomes" id="UP000319776">
    <property type="component" value="Unassembled WGS sequence"/>
</dbReference>
<name>A0A501X8S8_9BACT</name>
<dbReference type="AlphaFoldDB" id="A0A501X8S8"/>
<dbReference type="RefSeq" id="WP_140781497.1">
    <property type="nucleotide sequence ID" value="NZ_VFSS01000010.1"/>
</dbReference>
<dbReference type="OrthoDB" id="407959at2"/>
<organism evidence="1 2">
    <name type="scientific">[Mycoplasma] falconis</name>
    <dbReference type="NCBI Taxonomy" id="92403"/>
    <lineage>
        <taxon>Bacteria</taxon>
        <taxon>Bacillati</taxon>
        <taxon>Mycoplasmatota</taxon>
        <taxon>Mycoplasmoidales</taxon>
        <taxon>Metamycoplasmataceae</taxon>
        <taxon>Metamycoplasma</taxon>
    </lineage>
</organism>
<evidence type="ECO:0000313" key="1">
    <source>
        <dbReference type="EMBL" id="TPE56968.1"/>
    </source>
</evidence>